<name>A0A1A8F8E3_9TELE</name>
<reference evidence="2" key="1">
    <citation type="submission" date="2016-05" db="EMBL/GenBank/DDBJ databases">
        <authorList>
            <person name="Lavstsen T."/>
            <person name="Jespersen J.S."/>
        </authorList>
    </citation>
    <scope>NUCLEOTIDE SEQUENCE</scope>
    <source>
        <tissue evidence="2">Brain</tissue>
    </source>
</reference>
<gene>
    <name evidence="2" type="primary">CR548630.1</name>
</gene>
<evidence type="ECO:0000256" key="1">
    <source>
        <dbReference type="SAM" id="MobiDB-lite"/>
    </source>
</evidence>
<feature type="compositionally biased region" description="Low complexity" evidence="1">
    <location>
        <begin position="83"/>
        <end position="94"/>
    </location>
</feature>
<evidence type="ECO:0008006" key="3">
    <source>
        <dbReference type="Google" id="ProtNLM"/>
    </source>
</evidence>
<sequence length="154" mass="17090">MLKMFKTIARILFGGQEEVPEDIRSGEELDDGWLVVPHQAASPGSHDGLVDDTQRSNVPSHRDTRANMESDSLLDAEPTSINSSTTAGPATSGSVLQSRVLTERTRLTCIKKAKAWADRHHASHSAIHRQNRVRQGVQHYSFHLQQPAHRSLSH</sequence>
<proteinExistence type="predicted"/>
<dbReference type="AlphaFoldDB" id="A0A1A8F8E3"/>
<reference evidence="2" key="2">
    <citation type="submission" date="2016-06" db="EMBL/GenBank/DDBJ databases">
        <title>The genome of a short-lived fish provides insights into sex chromosome evolution and the genetic control of aging.</title>
        <authorList>
            <person name="Reichwald K."/>
            <person name="Felder M."/>
            <person name="Petzold A."/>
            <person name="Koch P."/>
            <person name="Groth M."/>
            <person name="Platzer M."/>
        </authorList>
    </citation>
    <scope>NUCLEOTIDE SEQUENCE</scope>
    <source>
        <tissue evidence="2">Brain</tissue>
    </source>
</reference>
<dbReference type="EMBL" id="HAEB01008509">
    <property type="protein sequence ID" value="SBQ55036.1"/>
    <property type="molecule type" value="Transcribed_RNA"/>
</dbReference>
<feature type="compositionally biased region" description="Basic and acidic residues" evidence="1">
    <location>
        <begin position="48"/>
        <end position="68"/>
    </location>
</feature>
<organism evidence="2">
    <name type="scientific">Nothobranchius korthausae</name>
    <dbReference type="NCBI Taxonomy" id="1143690"/>
    <lineage>
        <taxon>Eukaryota</taxon>
        <taxon>Metazoa</taxon>
        <taxon>Chordata</taxon>
        <taxon>Craniata</taxon>
        <taxon>Vertebrata</taxon>
        <taxon>Euteleostomi</taxon>
        <taxon>Actinopterygii</taxon>
        <taxon>Neopterygii</taxon>
        <taxon>Teleostei</taxon>
        <taxon>Neoteleostei</taxon>
        <taxon>Acanthomorphata</taxon>
        <taxon>Ovalentaria</taxon>
        <taxon>Atherinomorphae</taxon>
        <taxon>Cyprinodontiformes</taxon>
        <taxon>Nothobranchiidae</taxon>
        <taxon>Nothobranchius</taxon>
    </lineage>
</organism>
<accession>A0A1A8F8E3</accession>
<feature type="region of interest" description="Disordered" evidence="1">
    <location>
        <begin position="38"/>
        <end position="95"/>
    </location>
</feature>
<protein>
    <recommendedName>
        <fullName evidence="3">Tumor protein p53 inducible nuclear protein 2</fullName>
    </recommendedName>
</protein>
<evidence type="ECO:0000313" key="2">
    <source>
        <dbReference type="EMBL" id="SBQ55036.1"/>
    </source>
</evidence>